<dbReference type="OrthoDB" id="3837807at2"/>
<accession>A0A6N7EKT6</accession>
<proteinExistence type="predicted"/>
<dbReference type="Proteomes" id="UP000437709">
    <property type="component" value="Unassembled WGS sequence"/>
</dbReference>
<dbReference type="RefSeq" id="WP_152193915.1">
    <property type="nucleotide sequence ID" value="NZ_VUKD01000001.1"/>
</dbReference>
<dbReference type="EMBL" id="WHPC01000036">
    <property type="protein sequence ID" value="MPV37427.1"/>
    <property type="molecule type" value="Genomic_DNA"/>
</dbReference>
<sequence length="188" mass="21031">MSTRSHEQQIGDERLREATGRSRVEWYALLDEAGAREWDHTRIARWLGGEHDVDGWWAQGVTVGYEQSRGLREPGQRPDGTFEVSATKTIYGAVADIWPYLADDELRRDWLDVDWKLVGTTEPKTVRLVADDDSRVLLSLDPLAPGKDGRTKARVGAAHSRLPGADAVGETKKFWRDALAKLAALLNP</sequence>
<dbReference type="SUPFAM" id="SSF55961">
    <property type="entry name" value="Bet v1-like"/>
    <property type="match status" value="1"/>
</dbReference>
<reference evidence="1 2" key="1">
    <citation type="submission" date="2019-10" db="EMBL/GenBank/DDBJ databases">
        <title>Georgenia wutianyii sp. nov. and Georgenia yuyongxinii sp. nov. isolated from plateau pika (Ochotona curzoniae) in the Qinghai-Tibet plateau of China.</title>
        <authorList>
            <person name="Tian Z."/>
        </authorList>
    </citation>
    <scope>NUCLEOTIDE SEQUENCE [LARGE SCALE GENOMIC DNA]</scope>
    <source>
        <strain evidence="1 2">JCM 19765</strain>
    </source>
</reference>
<protein>
    <recommendedName>
        <fullName evidence="3">DUF4287 domain-containing protein</fullName>
    </recommendedName>
</protein>
<comment type="caution">
    <text evidence="1">The sequence shown here is derived from an EMBL/GenBank/DDBJ whole genome shotgun (WGS) entry which is preliminary data.</text>
</comment>
<gene>
    <name evidence="1" type="ORF">GB881_10285</name>
</gene>
<name>A0A6N7EKT6_9MICO</name>
<evidence type="ECO:0000313" key="2">
    <source>
        <dbReference type="Proteomes" id="UP000437709"/>
    </source>
</evidence>
<keyword evidence="2" id="KW-1185">Reference proteome</keyword>
<evidence type="ECO:0008006" key="3">
    <source>
        <dbReference type="Google" id="ProtNLM"/>
    </source>
</evidence>
<dbReference type="AlphaFoldDB" id="A0A6N7EKT6"/>
<organism evidence="1 2">
    <name type="scientific">Georgenia subflava</name>
    <dbReference type="NCBI Taxonomy" id="1622177"/>
    <lineage>
        <taxon>Bacteria</taxon>
        <taxon>Bacillati</taxon>
        <taxon>Actinomycetota</taxon>
        <taxon>Actinomycetes</taxon>
        <taxon>Micrococcales</taxon>
        <taxon>Bogoriellaceae</taxon>
        <taxon>Georgenia</taxon>
    </lineage>
</organism>
<evidence type="ECO:0000313" key="1">
    <source>
        <dbReference type="EMBL" id="MPV37427.1"/>
    </source>
</evidence>